<dbReference type="AlphaFoldDB" id="A0A1Y6K2G9"/>
<dbReference type="InterPro" id="IPR000212">
    <property type="entry name" value="DNA_helicase_UvrD/REP"/>
</dbReference>
<dbReference type="GO" id="GO:0003677">
    <property type="term" value="F:DNA binding"/>
    <property type="evidence" value="ECO:0007669"/>
    <property type="project" value="UniProtKB-KW"/>
</dbReference>
<dbReference type="Proteomes" id="UP000195514">
    <property type="component" value="Chromosome I"/>
</dbReference>
<keyword evidence="15" id="KW-1185">Reference proteome</keyword>
<reference evidence="15" key="1">
    <citation type="submission" date="2017-05" db="EMBL/GenBank/DDBJ databases">
        <authorList>
            <person name="Kirkegaard R."/>
            <person name="Mcilroy J S."/>
        </authorList>
    </citation>
    <scope>NUCLEOTIDE SEQUENCE [LARGE SCALE GENOMIC DNA]</scope>
</reference>
<feature type="binding site" evidence="11">
    <location>
        <begin position="27"/>
        <end position="34"/>
    </location>
    <ligand>
        <name>ATP</name>
        <dbReference type="ChEBI" id="CHEBI:30616"/>
    </ligand>
</feature>
<evidence type="ECO:0000256" key="2">
    <source>
        <dbReference type="ARBA" id="ARBA00022741"/>
    </source>
</evidence>
<dbReference type="PROSITE" id="PS51217">
    <property type="entry name" value="UVRD_HELICASE_CTER"/>
    <property type="match status" value="1"/>
</dbReference>
<evidence type="ECO:0000259" key="12">
    <source>
        <dbReference type="PROSITE" id="PS51198"/>
    </source>
</evidence>
<organism evidence="14 15">
    <name type="scientific">Candidatus Brevifilum fermentans</name>
    <dbReference type="NCBI Taxonomy" id="1986204"/>
    <lineage>
        <taxon>Bacteria</taxon>
        <taxon>Bacillati</taxon>
        <taxon>Chloroflexota</taxon>
        <taxon>Anaerolineae</taxon>
        <taxon>Anaerolineales</taxon>
        <taxon>Anaerolineaceae</taxon>
        <taxon>Candidatus Brevifilum</taxon>
    </lineage>
</organism>
<evidence type="ECO:0000256" key="3">
    <source>
        <dbReference type="ARBA" id="ARBA00022801"/>
    </source>
</evidence>
<evidence type="ECO:0000313" key="14">
    <source>
        <dbReference type="EMBL" id="SMX53892.1"/>
    </source>
</evidence>
<evidence type="ECO:0000256" key="7">
    <source>
        <dbReference type="ARBA" id="ARBA00023235"/>
    </source>
</evidence>
<dbReference type="InterPro" id="IPR014016">
    <property type="entry name" value="UvrD-like_ATP-bd"/>
</dbReference>
<keyword evidence="6" id="KW-0238">DNA-binding</keyword>
<evidence type="ECO:0000256" key="1">
    <source>
        <dbReference type="ARBA" id="ARBA00009922"/>
    </source>
</evidence>
<evidence type="ECO:0000259" key="13">
    <source>
        <dbReference type="PROSITE" id="PS51217"/>
    </source>
</evidence>
<evidence type="ECO:0000256" key="4">
    <source>
        <dbReference type="ARBA" id="ARBA00022806"/>
    </source>
</evidence>
<dbReference type="GO" id="GO:0000725">
    <property type="term" value="P:recombinational repair"/>
    <property type="evidence" value="ECO:0007669"/>
    <property type="project" value="TreeGrafter"/>
</dbReference>
<dbReference type="EC" id="5.6.2.4" evidence="9"/>
<dbReference type="PANTHER" id="PTHR11070">
    <property type="entry name" value="UVRD / RECB / PCRA DNA HELICASE FAMILY MEMBER"/>
    <property type="match status" value="1"/>
</dbReference>
<feature type="domain" description="UvrD-like helicase C-terminal" evidence="13">
    <location>
        <begin position="321"/>
        <end position="628"/>
    </location>
</feature>
<comment type="similarity">
    <text evidence="1">Belongs to the helicase family. UvrD subfamily.</text>
</comment>
<feature type="domain" description="UvrD-like helicase ATP-binding" evidence="12">
    <location>
        <begin position="6"/>
        <end position="320"/>
    </location>
</feature>
<dbReference type="GO" id="GO:0005829">
    <property type="term" value="C:cytosol"/>
    <property type="evidence" value="ECO:0007669"/>
    <property type="project" value="TreeGrafter"/>
</dbReference>
<dbReference type="InterPro" id="IPR014017">
    <property type="entry name" value="DNA_helicase_UvrD-like_C"/>
</dbReference>
<dbReference type="InterPro" id="IPR027417">
    <property type="entry name" value="P-loop_NTPase"/>
</dbReference>
<sequence length="752" mass="85860">MSEPVIRLRPGQEAVLRYQGGRMGISAVPGSGKTWTLAYLAANLIKRGMIETDQEILVVTLVNAAVDNFSSRISAQLQMEGLLPGYGYRVRTLHGLANDIVRERPDLAGLSNSFQIIDDYECERIKSRIAKDWLASHPDFLEPYLEYDQNNQSHVNAIQQNLPRTIENIANAFIRLAKDRELLPADIENKLSRMQIPLPLVRMGLDMYTEYQNALIYRGGVDFDDLIRLALRCLKSDPSLVQQLRQRWPFILEDEAQDSSRLQQEILSLLAGEGGNWVRVGDPNQAIYESFTTASPQFLLDFLNHPTVEQRTLPESGRSSQDIIDLANHLITWTQTEHPLPAVRGALSPPLILPTPADDPQPNPEPCPHCIRLLTKRMNSDEEMDYVINTARSFLKKQPDQTVAILCLSNDRAYKYVEQLKKLKVPCVDSLLYSSSSTRLSTDAMVKILRCLADPTSSRKLAEAYKVWRRRAQEDDDAWKFHLGIAKQIERCKNLEEYLWPFADRDWLADLAENEGDSDTLNELKSFQSVVRRWHSAVILPIDQLLLTIAQDLFLDPVELALAYKLSTLLRQMSDDHLDWRLPQFIDELTTITKNERRYLGFSADDDAFDPDRYPGQVVVATMHKAKGLEWDCVFLTAVNNYNFPSGAPYDQYLPEKWYVKGKHNLEAEAIAQLRALIDGHTYDWYRPGQASLDARLEFIRERLRLLFVGITRARRFLLVSWNSGRPGNKNVPAEALTALINYLEARNDPPQ</sequence>
<dbReference type="EMBL" id="LT859958">
    <property type="protein sequence ID" value="SMX53892.1"/>
    <property type="molecule type" value="Genomic_DNA"/>
</dbReference>
<name>A0A1Y6K2G9_9CHLR</name>
<evidence type="ECO:0000256" key="8">
    <source>
        <dbReference type="ARBA" id="ARBA00034617"/>
    </source>
</evidence>
<evidence type="ECO:0000313" key="15">
    <source>
        <dbReference type="Proteomes" id="UP000195514"/>
    </source>
</evidence>
<keyword evidence="4 11" id="KW-0347">Helicase</keyword>
<evidence type="ECO:0000256" key="6">
    <source>
        <dbReference type="ARBA" id="ARBA00023125"/>
    </source>
</evidence>
<dbReference type="GO" id="GO:0016887">
    <property type="term" value="F:ATP hydrolysis activity"/>
    <property type="evidence" value="ECO:0007669"/>
    <property type="project" value="RHEA"/>
</dbReference>
<dbReference type="GO" id="GO:0005524">
    <property type="term" value="F:ATP binding"/>
    <property type="evidence" value="ECO:0007669"/>
    <property type="project" value="UniProtKB-UniRule"/>
</dbReference>
<dbReference type="Pfam" id="PF00580">
    <property type="entry name" value="UvrD-helicase"/>
    <property type="match status" value="1"/>
</dbReference>
<evidence type="ECO:0000256" key="5">
    <source>
        <dbReference type="ARBA" id="ARBA00022840"/>
    </source>
</evidence>
<protein>
    <recommendedName>
        <fullName evidence="9">DNA 3'-5' helicase</fullName>
        <ecNumber evidence="9">5.6.2.4</ecNumber>
    </recommendedName>
</protein>
<keyword evidence="2 11" id="KW-0547">Nucleotide-binding</keyword>
<dbReference type="InterPro" id="IPR013986">
    <property type="entry name" value="DExx_box_DNA_helicase_dom_sf"/>
</dbReference>
<evidence type="ECO:0000256" key="9">
    <source>
        <dbReference type="ARBA" id="ARBA00034808"/>
    </source>
</evidence>
<dbReference type="GO" id="GO:0043138">
    <property type="term" value="F:3'-5' DNA helicase activity"/>
    <property type="evidence" value="ECO:0007669"/>
    <property type="project" value="UniProtKB-EC"/>
</dbReference>
<evidence type="ECO:0000256" key="10">
    <source>
        <dbReference type="ARBA" id="ARBA00048988"/>
    </source>
</evidence>
<dbReference type="Gene3D" id="1.10.10.160">
    <property type="match status" value="1"/>
</dbReference>
<dbReference type="KEGG" id="abat:CFX1CAM_0827"/>
<comment type="catalytic activity">
    <reaction evidence="8">
        <text>Couples ATP hydrolysis with the unwinding of duplex DNA by translocating in the 3'-5' direction.</text>
        <dbReference type="EC" id="5.6.2.4"/>
    </reaction>
</comment>
<keyword evidence="7" id="KW-0413">Isomerase</keyword>
<keyword evidence="5 11" id="KW-0067">ATP-binding</keyword>
<dbReference type="Pfam" id="PF13361">
    <property type="entry name" value="UvrD_C"/>
    <property type="match status" value="1"/>
</dbReference>
<dbReference type="SUPFAM" id="SSF52540">
    <property type="entry name" value="P-loop containing nucleoside triphosphate hydrolases"/>
    <property type="match status" value="1"/>
</dbReference>
<dbReference type="GO" id="GO:0033202">
    <property type="term" value="C:DNA helicase complex"/>
    <property type="evidence" value="ECO:0007669"/>
    <property type="project" value="TreeGrafter"/>
</dbReference>
<keyword evidence="3 11" id="KW-0378">Hydrolase</keyword>
<dbReference type="Gene3D" id="1.10.486.10">
    <property type="entry name" value="PCRA, domain 4"/>
    <property type="match status" value="1"/>
</dbReference>
<accession>A0A1Y6K2G9</accession>
<dbReference type="PANTHER" id="PTHR11070:SF2">
    <property type="entry name" value="ATP-DEPENDENT DNA HELICASE SRS2"/>
    <property type="match status" value="1"/>
</dbReference>
<comment type="catalytic activity">
    <reaction evidence="10">
        <text>ATP + H2O = ADP + phosphate + H(+)</text>
        <dbReference type="Rhea" id="RHEA:13065"/>
        <dbReference type="ChEBI" id="CHEBI:15377"/>
        <dbReference type="ChEBI" id="CHEBI:15378"/>
        <dbReference type="ChEBI" id="CHEBI:30616"/>
        <dbReference type="ChEBI" id="CHEBI:43474"/>
        <dbReference type="ChEBI" id="CHEBI:456216"/>
        <dbReference type="EC" id="5.6.2.4"/>
    </reaction>
</comment>
<gene>
    <name evidence="14" type="ORF">CFX1CAM_0827</name>
</gene>
<dbReference type="PROSITE" id="PS51198">
    <property type="entry name" value="UVRD_HELICASE_ATP_BIND"/>
    <property type="match status" value="1"/>
</dbReference>
<dbReference type="OrthoDB" id="9765670at2"/>
<dbReference type="RefSeq" id="WP_087861799.1">
    <property type="nucleotide sequence ID" value="NZ_LT859958.1"/>
</dbReference>
<dbReference type="Gene3D" id="3.40.50.300">
    <property type="entry name" value="P-loop containing nucleotide triphosphate hydrolases"/>
    <property type="match status" value="2"/>
</dbReference>
<evidence type="ECO:0000256" key="11">
    <source>
        <dbReference type="PROSITE-ProRule" id="PRU00560"/>
    </source>
</evidence>
<proteinExistence type="inferred from homology"/>